<evidence type="ECO:0000313" key="10">
    <source>
        <dbReference type="EMBL" id="KXO98546.1"/>
    </source>
</evidence>
<dbReference type="NCBIfam" id="NF005930">
    <property type="entry name" value="PRK07948.1"/>
    <property type="match status" value="1"/>
</dbReference>
<comment type="subcellular location">
    <subcellularLocation>
        <location evidence="1">Cell membrane</location>
        <topology evidence="1">Multi-pass membrane protein</topology>
    </subcellularLocation>
</comment>
<keyword evidence="11" id="KW-1185">Reference proteome</keyword>
<dbReference type="Pfam" id="PF04066">
    <property type="entry name" value="MrpF_PhaF"/>
    <property type="match status" value="1"/>
</dbReference>
<dbReference type="EMBL" id="LSRE01000012">
    <property type="protein sequence ID" value="KXO98546.1"/>
    <property type="molecule type" value="Genomic_DNA"/>
</dbReference>
<feature type="transmembrane region" description="Helical" evidence="9">
    <location>
        <begin position="6"/>
        <end position="24"/>
    </location>
</feature>
<evidence type="ECO:0000256" key="4">
    <source>
        <dbReference type="ARBA" id="ARBA00022475"/>
    </source>
</evidence>
<feature type="transmembrane region" description="Helical" evidence="9">
    <location>
        <begin position="59"/>
        <end position="78"/>
    </location>
</feature>
<evidence type="ECO:0000256" key="7">
    <source>
        <dbReference type="ARBA" id="ARBA00023136"/>
    </source>
</evidence>
<name>A0A137ZK21_9ACTN</name>
<evidence type="ECO:0000256" key="9">
    <source>
        <dbReference type="SAM" id="Phobius"/>
    </source>
</evidence>
<dbReference type="InterPro" id="IPR007208">
    <property type="entry name" value="MrpF/PhaF-like"/>
</dbReference>
<evidence type="ECO:0000313" key="11">
    <source>
        <dbReference type="Proteomes" id="UP000070409"/>
    </source>
</evidence>
<evidence type="ECO:0000256" key="5">
    <source>
        <dbReference type="ARBA" id="ARBA00022692"/>
    </source>
</evidence>
<comment type="similarity">
    <text evidence="2">Belongs to the CPA3 antiporters (TC 2.A.63) subunit F family.</text>
</comment>
<feature type="region of interest" description="Disordered" evidence="8">
    <location>
        <begin position="87"/>
        <end position="107"/>
    </location>
</feature>
<dbReference type="PANTHER" id="PTHR34702">
    <property type="entry name" value="NA(+)/H(+) ANTIPORTER SUBUNIT F1"/>
    <property type="match status" value="1"/>
</dbReference>
<keyword evidence="3" id="KW-0813">Transport</keyword>
<reference evidence="10 11" key="1">
    <citation type="submission" date="2016-02" db="EMBL/GenBank/DDBJ databases">
        <authorList>
            <person name="Teng J.L."/>
            <person name="Tang Y."/>
            <person name="Huang Y."/>
            <person name="Guo F."/>
            <person name="Wei W."/>
            <person name="Chen J.H."/>
            <person name="Wong S.Y."/>
            <person name="Lau S.K."/>
            <person name="Woo P.C."/>
        </authorList>
    </citation>
    <scope>NUCLEOTIDE SEQUENCE [LARGE SCALE GENOMIC DNA]</scope>
    <source>
        <strain evidence="10 11">JCM 13375</strain>
    </source>
</reference>
<feature type="transmembrane region" description="Helical" evidence="9">
    <location>
        <begin position="33"/>
        <end position="53"/>
    </location>
</feature>
<dbReference type="PANTHER" id="PTHR34702:SF1">
    <property type="entry name" value="NA(+)_H(+) ANTIPORTER SUBUNIT F"/>
    <property type="match status" value="1"/>
</dbReference>
<evidence type="ECO:0000256" key="6">
    <source>
        <dbReference type="ARBA" id="ARBA00022989"/>
    </source>
</evidence>
<sequence>MTVVYTVTGVILVVAAFLTAYRLLVGPNTLDRVVAVDALVAIAMGGLAVWAAFSRNSSVIPGVVALSLIGFVGSTSVARFRVPDDAGLAPKPDETPDIALRPGGEPR</sequence>
<proteinExistence type="inferred from homology"/>
<keyword evidence="5 9" id="KW-0812">Transmembrane</keyword>
<gene>
    <name evidence="10" type="ORF">AXK61_02855</name>
</gene>
<evidence type="ECO:0000256" key="2">
    <source>
        <dbReference type="ARBA" id="ARBA00009212"/>
    </source>
</evidence>
<dbReference type="Proteomes" id="UP000070409">
    <property type="component" value="Unassembled WGS sequence"/>
</dbReference>
<evidence type="ECO:0000256" key="1">
    <source>
        <dbReference type="ARBA" id="ARBA00004651"/>
    </source>
</evidence>
<accession>A0A137ZK21</accession>
<evidence type="ECO:0000256" key="3">
    <source>
        <dbReference type="ARBA" id="ARBA00022448"/>
    </source>
</evidence>
<keyword evidence="7 9" id="KW-0472">Membrane</keyword>
<comment type="caution">
    <text evidence="10">The sequence shown here is derived from an EMBL/GenBank/DDBJ whole genome shotgun (WGS) entry which is preliminary data.</text>
</comment>
<protein>
    <submittedName>
        <fullName evidence="10">Cation:proton antiporter</fullName>
    </submittedName>
</protein>
<organism evidence="10 11">
    <name type="scientific">Tsukamurella pseudospumae</name>
    <dbReference type="NCBI Taxonomy" id="239498"/>
    <lineage>
        <taxon>Bacteria</taxon>
        <taxon>Bacillati</taxon>
        <taxon>Actinomycetota</taxon>
        <taxon>Actinomycetes</taxon>
        <taxon>Mycobacteriales</taxon>
        <taxon>Tsukamurellaceae</taxon>
        <taxon>Tsukamurella</taxon>
    </lineage>
</organism>
<keyword evidence="6 9" id="KW-1133">Transmembrane helix</keyword>
<keyword evidence="4" id="KW-1003">Cell membrane</keyword>
<evidence type="ECO:0000256" key="8">
    <source>
        <dbReference type="SAM" id="MobiDB-lite"/>
    </source>
</evidence>